<evidence type="ECO:0000256" key="4">
    <source>
        <dbReference type="ARBA" id="ARBA00022927"/>
    </source>
</evidence>
<keyword evidence="4" id="KW-0653">Protein transport</keyword>
<dbReference type="SUPFAM" id="SSF48371">
    <property type="entry name" value="ARM repeat"/>
    <property type="match status" value="1"/>
</dbReference>
<dbReference type="Proteomes" id="UP000594638">
    <property type="component" value="Unassembled WGS sequence"/>
</dbReference>
<dbReference type="InterPro" id="IPR016024">
    <property type="entry name" value="ARM-type_fold"/>
</dbReference>
<keyword evidence="6" id="KW-1185">Reference proteome</keyword>
<sequence length="185" mass="20813">MPWDGFQPAPIPCFNGCDRGWFISPLLELLRIAEFGIKRQVAWVISNATSGGTHEQIKFLVHEGCIKPLCDLLISPNEVEIIECCLAGLDNILEVEEAEKNQDNAEDVNVFAQMIGDAGGLQKIKNLQTHDDGNIREKAVKMLETCWREEDDEQLSSGDAPQSECICWTVIVDFLRFLPNILRRV</sequence>
<dbReference type="InterPro" id="IPR011989">
    <property type="entry name" value="ARM-like"/>
</dbReference>
<reference evidence="5 6" key="1">
    <citation type="submission" date="2019-12" db="EMBL/GenBank/DDBJ databases">
        <authorList>
            <person name="Alioto T."/>
            <person name="Alioto T."/>
            <person name="Gomez Garrido J."/>
        </authorList>
    </citation>
    <scope>NUCLEOTIDE SEQUENCE [LARGE SCALE GENOMIC DNA]</scope>
</reference>
<evidence type="ECO:0000256" key="1">
    <source>
        <dbReference type="ARBA" id="ARBA00010394"/>
    </source>
</evidence>
<accession>A0A8S0QTI8</accession>
<evidence type="ECO:0000256" key="2">
    <source>
        <dbReference type="ARBA" id="ARBA00022448"/>
    </source>
</evidence>
<gene>
    <name evidence="5" type="ORF">OLEA9_A065412</name>
</gene>
<dbReference type="AlphaFoldDB" id="A0A8S0QTI8"/>
<keyword evidence="2" id="KW-0813">Transport</keyword>
<dbReference type="Gene3D" id="1.25.10.10">
    <property type="entry name" value="Leucine-rich Repeat Variant"/>
    <property type="match status" value="1"/>
</dbReference>
<organism evidence="5 6">
    <name type="scientific">Olea europaea subsp. europaea</name>
    <dbReference type="NCBI Taxonomy" id="158383"/>
    <lineage>
        <taxon>Eukaryota</taxon>
        <taxon>Viridiplantae</taxon>
        <taxon>Streptophyta</taxon>
        <taxon>Embryophyta</taxon>
        <taxon>Tracheophyta</taxon>
        <taxon>Spermatophyta</taxon>
        <taxon>Magnoliopsida</taxon>
        <taxon>eudicotyledons</taxon>
        <taxon>Gunneridae</taxon>
        <taxon>Pentapetalae</taxon>
        <taxon>asterids</taxon>
        <taxon>lamiids</taxon>
        <taxon>Lamiales</taxon>
        <taxon>Oleaceae</taxon>
        <taxon>Oleeae</taxon>
        <taxon>Olea</taxon>
    </lineage>
</organism>
<name>A0A8S0QTI8_OLEEU</name>
<dbReference type="InterPro" id="IPR000225">
    <property type="entry name" value="Armadillo"/>
</dbReference>
<dbReference type="SMART" id="SM00185">
    <property type="entry name" value="ARM"/>
    <property type="match status" value="2"/>
</dbReference>
<dbReference type="Gramene" id="OE9A065412T1">
    <property type="protein sequence ID" value="OE9A065412C1"/>
    <property type="gene ID" value="OE9A065412"/>
</dbReference>
<comment type="similarity">
    <text evidence="1">Belongs to the importin alpha family.</text>
</comment>
<comment type="caution">
    <text evidence="5">The sequence shown here is derived from an EMBL/GenBank/DDBJ whole genome shotgun (WGS) entry which is preliminary data.</text>
</comment>
<dbReference type="InterPro" id="IPR032413">
    <property type="entry name" value="Arm_3"/>
</dbReference>
<protein>
    <submittedName>
        <fullName evidence="5">Importin subunit alpha</fullName>
    </submittedName>
</protein>
<proteinExistence type="inferred from homology"/>
<keyword evidence="3" id="KW-0677">Repeat</keyword>
<dbReference type="GO" id="GO:0015031">
    <property type="term" value="P:protein transport"/>
    <property type="evidence" value="ECO:0007669"/>
    <property type="project" value="UniProtKB-KW"/>
</dbReference>
<dbReference type="EMBL" id="CACTIH010001937">
    <property type="protein sequence ID" value="CAA2969318.1"/>
    <property type="molecule type" value="Genomic_DNA"/>
</dbReference>
<dbReference type="OrthoDB" id="1935265at2759"/>
<dbReference type="Pfam" id="PF16186">
    <property type="entry name" value="Arm_3"/>
    <property type="match status" value="1"/>
</dbReference>
<evidence type="ECO:0000256" key="3">
    <source>
        <dbReference type="ARBA" id="ARBA00022737"/>
    </source>
</evidence>
<evidence type="ECO:0000313" key="6">
    <source>
        <dbReference type="Proteomes" id="UP000594638"/>
    </source>
</evidence>
<evidence type="ECO:0000313" key="5">
    <source>
        <dbReference type="EMBL" id="CAA2969318.1"/>
    </source>
</evidence>
<dbReference type="PANTHER" id="PTHR23316">
    <property type="entry name" value="IMPORTIN ALPHA"/>
    <property type="match status" value="1"/>
</dbReference>